<keyword evidence="3" id="KW-1185">Reference proteome</keyword>
<dbReference type="GO" id="GO:0030337">
    <property type="term" value="F:DNA polymerase processivity factor activity"/>
    <property type="evidence" value="ECO:0007669"/>
    <property type="project" value="InterPro"/>
</dbReference>
<dbReference type="InterPro" id="IPR046938">
    <property type="entry name" value="DNA_clamp_sf"/>
</dbReference>
<protein>
    <submittedName>
        <fullName evidence="2">Uncharacterized protein</fullName>
    </submittedName>
</protein>
<dbReference type="GO" id="GO:0006272">
    <property type="term" value="P:leading strand elongation"/>
    <property type="evidence" value="ECO:0007669"/>
    <property type="project" value="TreeGrafter"/>
</dbReference>
<accession>A0AAW1VUK3</accession>
<dbReference type="SUPFAM" id="SSF55979">
    <property type="entry name" value="DNA clamp"/>
    <property type="match status" value="1"/>
</dbReference>
<dbReference type="GO" id="GO:0003677">
    <property type="term" value="F:DNA binding"/>
    <property type="evidence" value="ECO:0007669"/>
    <property type="project" value="InterPro"/>
</dbReference>
<dbReference type="Proteomes" id="UP001457282">
    <property type="component" value="Unassembled WGS sequence"/>
</dbReference>
<evidence type="ECO:0000313" key="3">
    <source>
        <dbReference type="Proteomes" id="UP001457282"/>
    </source>
</evidence>
<dbReference type="Gene3D" id="3.70.10.10">
    <property type="match status" value="1"/>
</dbReference>
<comment type="caution">
    <text evidence="2">The sequence shown here is derived from an EMBL/GenBank/DDBJ whole genome shotgun (WGS) entry which is preliminary data.</text>
</comment>
<reference evidence="2 3" key="1">
    <citation type="journal article" date="2023" name="G3 (Bethesda)">
        <title>A chromosome-length genome assembly and annotation of blackberry (Rubus argutus, cv. 'Hillquist').</title>
        <authorList>
            <person name="Bruna T."/>
            <person name="Aryal R."/>
            <person name="Dudchenko O."/>
            <person name="Sargent D.J."/>
            <person name="Mead D."/>
            <person name="Buti M."/>
            <person name="Cavallini A."/>
            <person name="Hytonen T."/>
            <person name="Andres J."/>
            <person name="Pham M."/>
            <person name="Weisz D."/>
            <person name="Mascagni F."/>
            <person name="Usai G."/>
            <person name="Natali L."/>
            <person name="Bassil N."/>
            <person name="Fernandez G.E."/>
            <person name="Lomsadze A."/>
            <person name="Armour M."/>
            <person name="Olukolu B."/>
            <person name="Poorten T."/>
            <person name="Britton C."/>
            <person name="Davik J."/>
            <person name="Ashrafi H."/>
            <person name="Aiden E.L."/>
            <person name="Borodovsky M."/>
            <person name="Worthington M."/>
        </authorList>
    </citation>
    <scope>NUCLEOTIDE SEQUENCE [LARGE SCALE GENOMIC DNA]</scope>
    <source>
        <strain evidence="2">PI 553951</strain>
    </source>
</reference>
<dbReference type="InterPro" id="IPR000730">
    <property type="entry name" value="Pr_cel_nuc_antig"/>
</dbReference>
<sequence length="275" mass="31094">MAEENTVWFDAELHAVLLLQKALGPLCQSAYTDREYPEDMFRDCKIYDTGCMSISATEGVVLSSTSSFPPYVFTYLWMPISSFRTFQCRENRVLNLNLRFLEEQITDCASINFTGETTNYNAIMCSFMKVGEDGDVLGTEECAISLISSNPATERYVSAFTSQLIIEMQSETFKNVINSVSMFGFTVHATVTNTQITFRVVNNETVLREEAEAYRTVLSAGQYPYSLKFSLHQKSAFLNAARLSNVVRLHLFDDSRTRLDVPVEGLGNLMFCFKL</sequence>
<dbReference type="PANTHER" id="PTHR11352:SF0">
    <property type="entry name" value="PROLIFERATING CELL NUCLEAR ANTIGEN"/>
    <property type="match status" value="1"/>
</dbReference>
<dbReference type="GO" id="GO:0019985">
    <property type="term" value="P:translesion synthesis"/>
    <property type="evidence" value="ECO:0007669"/>
    <property type="project" value="TreeGrafter"/>
</dbReference>
<dbReference type="EMBL" id="JBEDUW010000304">
    <property type="protein sequence ID" value="KAK9901478.1"/>
    <property type="molecule type" value="Genomic_DNA"/>
</dbReference>
<dbReference type="AlphaFoldDB" id="A0AAW1VUK3"/>
<evidence type="ECO:0000313" key="2">
    <source>
        <dbReference type="EMBL" id="KAK9910504.1"/>
    </source>
</evidence>
<proteinExistence type="predicted"/>
<evidence type="ECO:0000313" key="1">
    <source>
        <dbReference type="EMBL" id="KAK9901478.1"/>
    </source>
</evidence>
<dbReference type="EMBL" id="JBEDUW010000007">
    <property type="protein sequence ID" value="KAK9910504.1"/>
    <property type="molecule type" value="Genomic_DNA"/>
</dbReference>
<gene>
    <name evidence="1" type="ORF">M0R45_002109</name>
    <name evidence="2" type="ORF">M0R45_034463</name>
</gene>
<dbReference type="GO" id="GO:0043626">
    <property type="term" value="C:PCNA complex"/>
    <property type="evidence" value="ECO:0007669"/>
    <property type="project" value="TreeGrafter"/>
</dbReference>
<dbReference type="GO" id="GO:0006298">
    <property type="term" value="P:mismatch repair"/>
    <property type="evidence" value="ECO:0007669"/>
    <property type="project" value="TreeGrafter"/>
</dbReference>
<dbReference type="GO" id="GO:0006275">
    <property type="term" value="P:regulation of DNA replication"/>
    <property type="evidence" value="ECO:0007669"/>
    <property type="project" value="InterPro"/>
</dbReference>
<organism evidence="2 3">
    <name type="scientific">Rubus argutus</name>
    <name type="common">Southern blackberry</name>
    <dbReference type="NCBI Taxonomy" id="59490"/>
    <lineage>
        <taxon>Eukaryota</taxon>
        <taxon>Viridiplantae</taxon>
        <taxon>Streptophyta</taxon>
        <taxon>Embryophyta</taxon>
        <taxon>Tracheophyta</taxon>
        <taxon>Spermatophyta</taxon>
        <taxon>Magnoliopsida</taxon>
        <taxon>eudicotyledons</taxon>
        <taxon>Gunneridae</taxon>
        <taxon>Pentapetalae</taxon>
        <taxon>rosids</taxon>
        <taxon>fabids</taxon>
        <taxon>Rosales</taxon>
        <taxon>Rosaceae</taxon>
        <taxon>Rosoideae</taxon>
        <taxon>Rosoideae incertae sedis</taxon>
        <taxon>Rubus</taxon>
    </lineage>
</organism>
<dbReference type="PANTHER" id="PTHR11352">
    <property type="entry name" value="PROLIFERATING CELL NUCLEAR ANTIGEN"/>
    <property type="match status" value="1"/>
</dbReference>
<name>A0AAW1VUK3_RUBAR</name>